<dbReference type="Pfam" id="PF06429">
    <property type="entry name" value="Flg_bbr_C"/>
    <property type="match status" value="1"/>
</dbReference>
<dbReference type="SUPFAM" id="SSF117143">
    <property type="entry name" value="Flagellar hook protein flgE"/>
    <property type="match status" value="1"/>
</dbReference>
<sequence>MLRSLYSGISGLRSHQEMLDVTGNNIANVNTVGFKSSSTVFQDTLSQMTQGAGGPQTGIGGTNPAQIGLGVQVAGVSTNFAQGSAQATGKATDLMISGDGFFVTRLGNDTVYSRAGAFDFDADGRLVSADGKIVQGYPATNGVVNQGGQLGDIVLPLDAAAPATRTTTATVTGNLPSETAVGGTRVRESTVFDASGTKQTLTLTYTRTATGWSVAGTDGQGGTGTGTLTFGADGKLTAGGSLTVGGIVVDMTQLSGFATLDTSSIASQNGKAAGTLQGYSIAKDGTVVGTFSNGASLAIGRIALATFANPAGLEKTGASGYRATANSGQATVGAPGDPGVGQLASGTLEMSNVDLSQEFTNLIVAQRGFQANARIITTSDEVLQELTNLKR</sequence>
<dbReference type="RefSeq" id="WP_175326493.1">
    <property type="nucleotide sequence ID" value="NZ_BAAAWP010000001.1"/>
</dbReference>
<comment type="caution">
    <text evidence="8">The sequence shown here is derived from an EMBL/GenBank/DDBJ whole genome shotgun (WGS) entry which is preliminary data.</text>
</comment>
<dbReference type="Pfam" id="PF22692">
    <property type="entry name" value="LlgE_F_G_D1"/>
    <property type="match status" value="1"/>
</dbReference>
<dbReference type="InterPro" id="IPR020013">
    <property type="entry name" value="Flagellar_FlgE/F/G"/>
</dbReference>
<dbReference type="NCBIfam" id="TIGR03506">
    <property type="entry name" value="FlgEFG_subfam"/>
    <property type="match status" value="1"/>
</dbReference>
<keyword evidence="3 4" id="KW-0975">Bacterial flagellum</keyword>
<accession>A0A850E061</accession>
<evidence type="ECO:0000259" key="5">
    <source>
        <dbReference type="Pfam" id="PF00460"/>
    </source>
</evidence>
<feature type="domain" description="Flagellar hook protein FlgE/F/G-like D1" evidence="7">
    <location>
        <begin position="95"/>
        <end position="159"/>
    </location>
</feature>
<dbReference type="GO" id="GO:0009425">
    <property type="term" value="C:bacterial-type flagellum basal body"/>
    <property type="evidence" value="ECO:0007669"/>
    <property type="project" value="UniProtKB-SubCell"/>
</dbReference>
<dbReference type="PANTHER" id="PTHR30435:SF1">
    <property type="entry name" value="FLAGELLAR HOOK PROTEIN FLGE"/>
    <property type="match status" value="1"/>
</dbReference>
<comment type="function">
    <text evidence="4">A flexible structure which links the flagellar filament to the drive apparatus in the basal body.</text>
</comment>
<dbReference type="Gene3D" id="2.60.98.20">
    <property type="entry name" value="Flagellar hook protein FlgE"/>
    <property type="match status" value="1"/>
</dbReference>
<evidence type="ECO:0000256" key="4">
    <source>
        <dbReference type="RuleBase" id="RU362116"/>
    </source>
</evidence>
<feature type="domain" description="Flagellar basal-body/hook protein C-terminal" evidence="6">
    <location>
        <begin position="345"/>
        <end position="389"/>
    </location>
</feature>
<gene>
    <name evidence="8" type="ORF">HP467_13500</name>
</gene>
<keyword evidence="8" id="KW-0966">Cell projection</keyword>
<dbReference type="EMBL" id="JABMCG010000120">
    <property type="protein sequence ID" value="NUU29112.1"/>
    <property type="molecule type" value="Genomic_DNA"/>
</dbReference>
<keyword evidence="8" id="KW-0969">Cilium</keyword>
<dbReference type="GO" id="GO:0005829">
    <property type="term" value="C:cytosol"/>
    <property type="evidence" value="ECO:0007669"/>
    <property type="project" value="TreeGrafter"/>
</dbReference>
<dbReference type="InterPro" id="IPR053967">
    <property type="entry name" value="LlgE_F_G-like_D1"/>
</dbReference>
<dbReference type="AlphaFoldDB" id="A0A850E061"/>
<proteinExistence type="inferred from homology"/>
<dbReference type="InterPro" id="IPR037925">
    <property type="entry name" value="FlgE/F/G-like"/>
</dbReference>
<organism evidence="8 9">
    <name type="scientific">Curtobacterium citreum</name>
    <dbReference type="NCBI Taxonomy" id="2036"/>
    <lineage>
        <taxon>Bacteria</taxon>
        <taxon>Bacillati</taxon>
        <taxon>Actinomycetota</taxon>
        <taxon>Actinomycetes</taxon>
        <taxon>Micrococcales</taxon>
        <taxon>Microbacteriaceae</taxon>
        <taxon>Curtobacterium</taxon>
    </lineage>
</organism>
<name>A0A850E061_9MICO</name>
<dbReference type="InterPro" id="IPR001444">
    <property type="entry name" value="Flag_bb_rod_N"/>
</dbReference>
<dbReference type="GO" id="GO:0071978">
    <property type="term" value="P:bacterial-type flagellum-dependent swarming motility"/>
    <property type="evidence" value="ECO:0007669"/>
    <property type="project" value="TreeGrafter"/>
</dbReference>
<dbReference type="PANTHER" id="PTHR30435">
    <property type="entry name" value="FLAGELLAR PROTEIN"/>
    <property type="match status" value="1"/>
</dbReference>
<evidence type="ECO:0000313" key="8">
    <source>
        <dbReference type="EMBL" id="NUU29112.1"/>
    </source>
</evidence>
<evidence type="ECO:0000259" key="6">
    <source>
        <dbReference type="Pfam" id="PF06429"/>
    </source>
</evidence>
<evidence type="ECO:0000256" key="2">
    <source>
        <dbReference type="ARBA" id="ARBA00009677"/>
    </source>
</evidence>
<evidence type="ECO:0000256" key="1">
    <source>
        <dbReference type="ARBA" id="ARBA00004117"/>
    </source>
</evidence>
<dbReference type="InterPro" id="IPR037058">
    <property type="entry name" value="Falgellar_hook_FlgE_sf"/>
</dbReference>
<reference evidence="8 9" key="1">
    <citation type="submission" date="2020-05" db="EMBL/GenBank/DDBJ databases">
        <title>Genome Sequencing of Type Strains.</title>
        <authorList>
            <person name="Lemaire J.F."/>
            <person name="Inderbitzin P."/>
            <person name="Gregorio O.A."/>
            <person name="Collins S.B."/>
            <person name="Wespe N."/>
            <person name="Knight-Connoni V."/>
        </authorList>
    </citation>
    <scope>NUCLEOTIDE SEQUENCE [LARGE SCALE GENOMIC DNA]</scope>
    <source>
        <strain evidence="8 9">DSM 20512</strain>
    </source>
</reference>
<keyword evidence="8" id="KW-0282">Flagellum</keyword>
<comment type="subcellular location">
    <subcellularLocation>
        <location evidence="1 4">Bacterial flagellum basal body</location>
    </subcellularLocation>
</comment>
<feature type="domain" description="Flagellar basal body rod protein N-terminal" evidence="5">
    <location>
        <begin position="5"/>
        <end position="35"/>
    </location>
</feature>
<dbReference type="Proteomes" id="UP000539146">
    <property type="component" value="Unassembled WGS sequence"/>
</dbReference>
<dbReference type="Pfam" id="PF00460">
    <property type="entry name" value="Flg_bb_rod"/>
    <property type="match status" value="1"/>
</dbReference>
<evidence type="ECO:0000259" key="7">
    <source>
        <dbReference type="Pfam" id="PF22692"/>
    </source>
</evidence>
<comment type="similarity">
    <text evidence="2 4">Belongs to the flagella basal body rod proteins family.</text>
</comment>
<dbReference type="GO" id="GO:0009424">
    <property type="term" value="C:bacterial-type flagellum hook"/>
    <property type="evidence" value="ECO:0007669"/>
    <property type="project" value="TreeGrafter"/>
</dbReference>
<protein>
    <recommendedName>
        <fullName evidence="4">Flagellar hook protein FlgE</fullName>
    </recommendedName>
</protein>
<evidence type="ECO:0000256" key="3">
    <source>
        <dbReference type="ARBA" id="ARBA00023143"/>
    </source>
</evidence>
<evidence type="ECO:0000313" key="9">
    <source>
        <dbReference type="Proteomes" id="UP000539146"/>
    </source>
</evidence>
<dbReference type="InterPro" id="IPR010930">
    <property type="entry name" value="Flg_bb/hook_C_dom"/>
</dbReference>